<proteinExistence type="predicted"/>
<sequence length="403" mass="45700">MKYIVVHAGRRDDYQVALALADRDLLKCLITDFYTPFDIIIIGTFLKLLPGSIQSKLKKRYKEGLSSNFVVISFLSVFYEILFSLTQNIKYSILKDKALGKKAKQLSIKYNVPILSMNTYAKYAFEENPVNPKVLFQFHPHTTFVKNILQEEMALNEMSKKSLLQEYEFSVSDNVLRNLTQEIHLADHIICASSVTAKSLLNEGIQADQIKIIPYGVDTSLYPYKKREILGRNSTFKIIFIGSLNQRKGITYLLDAIKGIPNIELNIVGRGIFDNALLSNYTIKINIHKNISHKDMVSLLHSSHCFVLPSLIEGFGQVILEAMSTGIPVIASENTIASDIIIDRENGFLVPVRNSTKIRENVELLIENPELINTIGERGFRTSEQLTWANFRNNIANYTQSLN</sequence>
<protein>
    <submittedName>
        <fullName evidence="3">Glycosyltransferase family 4 protein</fullName>
    </submittedName>
</protein>
<keyword evidence="1" id="KW-0812">Transmembrane</keyword>
<keyword evidence="1" id="KW-0472">Membrane</keyword>
<dbReference type="CDD" id="cd03801">
    <property type="entry name" value="GT4_PimA-like"/>
    <property type="match status" value="1"/>
</dbReference>
<evidence type="ECO:0000256" key="1">
    <source>
        <dbReference type="SAM" id="Phobius"/>
    </source>
</evidence>
<organism evidence="3 4">
    <name type="scientific">Chryseobacterium aquaticum</name>
    <dbReference type="NCBI Taxonomy" id="452084"/>
    <lineage>
        <taxon>Bacteria</taxon>
        <taxon>Pseudomonadati</taxon>
        <taxon>Bacteroidota</taxon>
        <taxon>Flavobacteriia</taxon>
        <taxon>Flavobacteriales</taxon>
        <taxon>Weeksellaceae</taxon>
        <taxon>Chryseobacterium group</taxon>
        <taxon>Chryseobacterium</taxon>
    </lineage>
</organism>
<dbReference type="Gene3D" id="3.40.50.2000">
    <property type="entry name" value="Glycogen Phosphorylase B"/>
    <property type="match status" value="2"/>
</dbReference>
<dbReference type="SUPFAM" id="SSF53756">
    <property type="entry name" value="UDP-Glycosyltransferase/glycogen phosphorylase"/>
    <property type="match status" value="1"/>
</dbReference>
<dbReference type="GO" id="GO:0016757">
    <property type="term" value="F:glycosyltransferase activity"/>
    <property type="evidence" value="ECO:0007669"/>
    <property type="project" value="InterPro"/>
</dbReference>
<name>A0A848N8I5_9FLAO</name>
<reference evidence="3 4" key="1">
    <citation type="submission" date="2020-04" db="EMBL/GenBank/DDBJ databases">
        <title>Genome analysis and antimicrobial resistance characteristics of Chryseobacterium aquaticum isolated from farmed salmonids.</title>
        <authorList>
            <person name="Saticioglu I.B."/>
            <person name="Duman M."/>
            <person name="Altun S."/>
        </authorList>
    </citation>
    <scope>NUCLEOTIDE SEQUENCE [LARGE SCALE GENOMIC DNA]</scope>
    <source>
        <strain evidence="3 4">C-174</strain>
    </source>
</reference>
<dbReference type="PANTHER" id="PTHR45947:SF11">
    <property type="entry name" value="SLR1508 PROTEIN"/>
    <property type="match status" value="1"/>
</dbReference>
<gene>
    <name evidence="3" type="ORF">HIO71_16515</name>
</gene>
<feature type="domain" description="Glycosyl transferase family 1" evidence="2">
    <location>
        <begin position="229"/>
        <end position="379"/>
    </location>
</feature>
<dbReference type="InterPro" id="IPR050194">
    <property type="entry name" value="Glycosyltransferase_grp1"/>
</dbReference>
<comment type="caution">
    <text evidence="3">The sequence shown here is derived from an EMBL/GenBank/DDBJ whole genome shotgun (WGS) entry which is preliminary data.</text>
</comment>
<evidence type="ECO:0000313" key="3">
    <source>
        <dbReference type="EMBL" id="NMR35784.1"/>
    </source>
</evidence>
<dbReference type="Pfam" id="PF00534">
    <property type="entry name" value="Glycos_transf_1"/>
    <property type="match status" value="1"/>
</dbReference>
<feature type="transmembrane region" description="Helical" evidence="1">
    <location>
        <begin position="65"/>
        <end position="85"/>
    </location>
</feature>
<keyword evidence="3" id="KW-0808">Transferase</keyword>
<accession>A0A848N8I5</accession>
<evidence type="ECO:0000313" key="4">
    <source>
        <dbReference type="Proteomes" id="UP000548067"/>
    </source>
</evidence>
<dbReference type="InterPro" id="IPR001296">
    <property type="entry name" value="Glyco_trans_1"/>
</dbReference>
<dbReference type="EMBL" id="JABCJF010000010">
    <property type="protein sequence ID" value="NMR35784.1"/>
    <property type="molecule type" value="Genomic_DNA"/>
</dbReference>
<dbReference type="AlphaFoldDB" id="A0A848N8I5"/>
<dbReference type="PANTHER" id="PTHR45947">
    <property type="entry name" value="SULFOQUINOVOSYL TRANSFERASE SQD2"/>
    <property type="match status" value="1"/>
</dbReference>
<evidence type="ECO:0000259" key="2">
    <source>
        <dbReference type="Pfam" id="PF00534"/>
    </source>
</evidence>
<dbReference type="RefSeq" id="WP_169322274.1">
    <property type="nucleotide sequence ID" value="NZ_JABCJF010000010.1"/>
</dbReference>
<dbReference type="Proteomes" id="UP000548067">
    <property type="component" value="Unassembled WGS sequence"/>
</dbReference>
<keyword evidence="1" id="KW-1133">Transmembrane helix</keyword>